<protein>
    <submittedName>
        <fullName evidence="2">Uncharacterized protein</fullName>
    </submittedName>
</protein>
<evidence type="ECO:0000313" key="2">
    <source>
        <dbReference type="EMBL" id="KAF3506314.1"/>
    </source>
</evidence>
<organism evidence="2 3">
    <name type="scientific">Brassica cretica</name>
    <name type="common">Mustard</name>
    <dbReference type="NCBI Taxonomy" id="69181"/>
    <lineage>
        <taxon>Eukaryota</taxon>
        <taxon>Viridiplantae</taxon>
        <taxon>Streptophyta</taxon>
        <taxon>Embryophyta</taxon>
        <taxon>Tracheophyta</taxon>
        <taxon>Spermatophyta</taxon>
        <taxon>Magnoliopsida</taxon>
        <taxon>eudicotyledons</taxon>
        <taxon>Gunneridae</taxon>
        <taxon>Pentapetalae</taxon>
        <taxon>rosids</taxon>
        <taxon>malvids</taxon>
        <taxon>Brassicales</taxon>
        <taxon>Brassicaceae</taxon>
        <taxon>Brassiceae</taxon>
        <taxon>Brassica</taxon>
    </lineage>
</organism>
<reference evidence="2" key="1">
    <citation type="submission" date="2019-12" db="EMBL/GenBank/DDBJ databases">
        <title>Genome sequencing and annotation of Brassica cretica.</title>
        <authorList>
            <person name="Studholme D.J."/>
            <person name="Sarris P."/>
        </authorList>
    </citation>
    <scope>NUCLEOTIDE SEQUENCE</scope>
    <source>
        <strain evidence="2">PFS-109/04</strain>
        <tissue evidence="2">Leaf</tissue>
    </source>
</reference>
<dbReference type="Proteomes" id="UP000712600">
    <property type="component" value="Unassembled WGS sequence"/>
</dbReference>
<evidence type="ECO:0000313" key="3">
    <source>
        <dbReference type="Proteomes" id="UP000712600"/>
    </source>
</evidence>
<feature type="compositionally biased region" description="Low complexity" evidence="1">
    <location>
        <begin position="123"/>
        <end position="135"/>
    </location>
</feature>
<accession>A0A8S9NNE8</accession>
<dbReference type="AlphaFoldDB" id="A0A8S9NNE8"/>
<feature type="region of interest" description="Disordered" evidence="1">
    <location>
        <begin position="112"/>
        <end position="135"/>
    </location>
</feature>
<comment type="caution">
    <text evidence="2">The sequence shown here is derived from an EMBL/GenBank/DDBJ whole genome shotgun (WGS) entry which is preliminary data.</text>
</comment>
<sequence length="165" mass="18654">MTEEEENLYWVEPEELAEKQARIHRSQRRQARKAARNPDEFHDLCEYIARTAVEVKAVKSQIHHAISAAPEIDRLLEEKRPLEGKTLATTGMSTTREKISRASIIMLSTPNRERLPEIPGPGTSSRIIPTTSSTRPEVIPLRTARFSAQGLLRSSSPAKFRRSQA</sequence>
<proteinExistence type="predicted"/>
<name>A0A8S9NNE8_BRACR</name>
<evidence type="ECO:0000256" key="1">
    <source>
        <dbReference type="SAM" id="MobiDB-lite"/>
    </source>
</evidence>
<dbReference type="EMBL" id="QGKX02001521">
    <property type="protein sequence ID" value="KAF3506314.1"/>
    <property type="molecule type" value="Genomic_DNA"/>
</dbReference>
<gene>
    <name evidence="2" type="ORF">F2Q69_00009503</name>
</gene>